<accession>A0AAE3KC67</accession>
<organism evidence="3 4">
    <name type="scientific">Natronocella acetinitrilica</name>
    <dbReference type="NCBI Taxonomy" id="414046"/>
    <lineage>
        <taxon>Bacteria</taxon>
        <taxon>Pseudomonadati</taxon>
        <taxon>Pseudomonadota</taxon>
        <taxon>Gammaproteobacteria</taxon>
        <taxon>Chromatiales</taxon>
        <taxon>Ectothiorhodospiraceae</taxon>
        <taxon>Natronocella</taxon>
    </lineage>
</organism>
<keyword evidence="2" id="KW-0812">Transmembrane</keyword>
<dbReference type="RefSeq" id="WP_253476692.1">
    <property type="nucleotide sequence ID" value="NZ_JALJXV010000003.1"/>
</dbReference>
<comment type="caution">
    <text evidence="3">The sequence shown here is derived from an EMBL/GenBank/DDBJ whole genome shotgun (WGS) entry which is preliminary data.</text>
</comment>
<proteinExistence type="predicted"/>
<keyword evidence="4" id="KW-1185">Reference proteome</keyword>
<dbReference type="Proteomes" id="UP001205843">
    <property type="component" value="Unassembled WGS sequence"/>
</dbReference>
<evidence type="ECO:0000256" key="1">
    <source>
        <dbReference type="SAM" id="MobiDB-lite"/>
    </source>
</evidence>
<feature type="region of interest" description="Disordered" evidence="1">
    <location>
        <begin position="33"/>
        <end position="52"/>
    </location>
</feature>
<keyword evidence="2" id="KW-0472">Membrane</keyword>
<dbReference type="EMBL" id="JALJXV010000003">
    <property type="protein sequence ID" value="MCP1674583.1"/>
    <property type="molecule type" value="Genomic_DNA"/>
</dbReference>
<evidence type="ECO:0000313" key="4">
    <source>
        <dbReference type="Proteomes" id="UP001205843"/>
    </source>
</evidence>
<protein>
    <submittedName>
        <fullName evidence="3">Uncharacterized protein</fullName>
    </submittedName>
</protein>
<reference evidence="3" key="1">
    <citation type="submission" date="2022-03" db="EMBL/GenBank/DDBJ databases">
        <title>Genomic Encyclopedia of Type Strains, Phase III (KMG-III): the genomes of soil and plant-associated and newly described type strains.</title>
        <authorList>
            <person name="Whitman W."/>
        </authorList>
    </citation>
    <scope>NUCLEOTIDE SEQUENCE</scope>
    <source>
        <strain evidence="3">ANL 6-2</strain>
    </source>
</reference>
<name>A0AAE3KC67_9GAMM</name>
<feature type="transmembrane region" description="Helical" evidence="2">
    <location>
        <begin position="6"/>
        <end position="22"/>
    </location>
</feature>
<evidence type="ECO:0000313" key="3">
    <source>
        <dbReference type="EMBL" id="MCP1674583.1"/>
    </source>
</evidence>
<dbReference type="AlphaFoldDB" id="A0AAE3KC67"/>
<gene>
    <name evidence="3" type="ORF">J2T57_001685</name>
</gene>
<sequence>MTVVLLNLIPAVLFLLTVYQGIRIMRRHGAALNGGGRTERAPRVTRVTRVTR</sequence>
<keyword evidence="2" id="KW-1133">Transmembrane helix</keyword>
<evidence type="ECO:0000256" key="2">
    <source>
        <dbReference type="SAM" id="Phobius"/>
    </source>
</evidence>